<dbReference type="InterPro" id="IPR014962">
    <property type="entry name" value="YolD"/>
</dbReference>
<proteinExistence type="predicted"/>
<keyword evidence="2" id="KW-1185">Reference proteome</keyword>
<reference evidence="1" key="1">
    <citation type="submission" date="2022-07" db="EMBL/GenBank/DDBJ databases">
        <title>Faecal culturing of patients with breast cancer.</title>
        <authorList>
            <person name="Teng N.M.Y."/>
            <person name="Kiu R."/>
            <person name="Evans R."/>
            <person name="Baker D.J."/>
            <person name="Zenner C."/>
            <person name="Robinson S.D."/>
            <person name="Hall L.J."/>
        </authorList>
    </citation>
    <scope>NUCLEOTIDE SEQUENCE</scope>
    <source>
        <strain evidence="1">LH1062</strain>
    </source>
</reference>
<accession>A0ABY5I6F6</accession>
<gene>
    <name evidence="1" type="ORF">NMU03_02010</name>
</gene>
<evidence type="ECO:0000313" key="1">
    <source>
        <dbReference type="EMBL" id="UTY39628.1"/>
    </source>
</evidence>
<organism evidence="1 2">
    <name type="scientific">Allocoprobacillus halotolerans</name>
    <dbReference type="NCBI Taxonomy" id="2944914"/>
    <lineage>
        <taxon>Bacteria</taxon>
        <taxon>Bacillati</taxon>
        <taxon>Bacillota</taxon>
        <taxon>Erysipelotrichia</taxon>
        <taxon>Erysipelotrichales</taxon>
        <taxon>Erysipelotrichaceae</taxon>
        <taxon>Allocoprobacillus</taxon>
    </lineage>
</organism>
<dbReference type="RefSeq" id="WP_290140863.1">
    <property type="nucleotide sequence ID" value="NZ_CP101620.1"/>
</dbReference>
<name>A0ABY5I6F6_9FIRM</name>
<dbReference type="Proteomes" id="UP001060112">
    <property type="component" value="Chromosome"/>
</dbReference>
<dbReference type="Pfam" id="PF08863">
    <property type="entry name" value="YolD"/>
    <property type="match status" value="1"/>
</dbReference>
<evidence type="ECO:0000313" key="2">
    <source>
        <dbReference type="Proteomes" id="UP001060112"/>
    </source>
</evidence>
<sequence length="68" mass="8274">MEDECERLNSLFQRLHKGLLVKVTYYAHQQYLTIQGVITKIDRDYCRMIFINQQRISFDDIMDIEIME</sequence>
<protein>
    <submittedName>
        <fullName evidence="1">YolD-like family protein</fullName>
    </submittedName>
</protein>
<dbReference type="EMBL" id="CP101620">
    <property type="protein sequence ID" value="UTY39628.1"/>
    <property type="molecule type" value="Genomic_DNA"/>
</dbReference>